<proteinExistence type="inferred from homology"/>
<evidence type="ECO:0000256" key="9">
    <source>
        <dbReference type="ARBA" id="ARBA00031538"/>
    </source>
</evidence>
<evidence type="ECO:0000256" key="1">
    <source>
        <dbReference type="ARBA" id="ARBA00004141"/>
    </source>
</evidence>
<feature type="transmembrane region" description="Helical" evidence="14">
    <location>
        <begin position="186"/>
        <end position="207"/>
    </location>
</feature>
<feature type="domain" description="Membrane insertase YidC/Oxa/ALB C-terminal" evidence="15">
    <location>
        <begin position="32"/>
        <end position="270"/>
    </location>
</feature>
<comment type="similarity">
    <text evidence="2">Belongs to the OXA1/ALB3/YidC family. Type 1 subfamily.</text>
</comment>
<dbReference type="AlphaFoldDB" id="A0A6H9XEY8"/>
<dbReference type="NCBIfam" id="TIGR03592">
    <property type="entry name" value="yidC_oxa1_cterm"/>
    <property type="match status" value="1"/>
</dbReference>
<dbReference type="InterPro" id="IPR028055">
    <property type="entry name" value="YidC/Oxa/ALB_C"/>
</dbReference>
<dbReference type="Proteomes" id="UP000249886">
    <property type="component" value="Unassembled WGS sequence"/>
</dbReference>
<dbReference type="GO" id="GO:0051205">
    <property type="term" value="P:protein insertion into membrane"/>
    <property type="evidence" value="ECO:0007669"/>
    <property type="project" value="TreeGrafter"/>
</dbReference>
<feature type="compositionally biased region" description="Basic and acidic residues" evidence="13">
    <location>
        <begin position="364"/>
        <end position="376"/>
    </location>
</feature>
<name>A0A6H9XEY8_9CORY</name>
<comment type="function">
    <text evidence="7">Required for the insertion and/or proper folding and/or complex formation of integral membrane proteins into the membrane. Involved in integration of membrane proteins that insert both dependently and independently of the Sec translocase complex, as well as at least some lipoproteins. Aids folding of multispanning membrane proteins.</text>
</comment>
<evidence type="ECO:0000256" key="14">
    <source>
        <dbReference type="SAM" id="Phobius"/>
    </source>
</evidence>
<evidence type="ECO:0000256" key="4">
    <source>
        <dbReference type="ARBA" id="ARBA00022692"/>
    </source>
</evidence>
<dbReference type="PANTHER" id="PTHR12428">
    <property type="entry name" value="OXA1"/>
    <property type="match status" value="1"/>
</dbReference>
<dbReference type="PANTHER" id="PTHR12428:SF65">
    <property type="entry name" value="CYTOCHROME C OXIDASE ASSEMBLY PROTEIN COX18, MITOCHONDRIAL"/>
    <property type="match status" value="1"/>
</dbReference>
<feature type="transmembrane region" description="Helical" evidence="14">
    <location>
        <begin position="219"/>
        <end position="239"/>
    </location>
</feature>
<reference evidence="16 17" key="1">
    <citation type="submission" date="2018-06" db="EMBL/GenBank/DDBJ databases">
        <authorList>
            <consortium name="Pathogen Informatics"/>
            <person name="Doyle S."/>
        </authorList>
    </citation>
    <scope>NUCLEOTIDE SEQUENCE [LARGE SCALE GENOMIC DNA]</scope>
    <source>
        <strain evidence="16 17">NCTC10254</strain>
    </source>
</reference>
<evidence type="ECO:0000256" key="10">
    <source>
        <dbReference type="ARBA" id="ARBA00033245"/>
    </source>
</evidence>
<dbReference type="RefSeq" id="WP_005525199.1">
    <property type="nucleotide sequence ID" value="NZ_CP050134.2"/>
</dbReference>
<feature type="transmembrane region" description="Helical" evidence="14">
    <location>
        <begin position="251"/>
        <end position="273"/>
    </location>
</feature>
<dbReference type="InterPro" id="IPR001708">
    <property type="entry name" value="YidC/ALB3/OXA1/COX18"/>
</dbReference>
<protein>
    <recommendedName>
        <fullName evidence="3">Membrane protein insertase YidC</fullName>
    </recommendedName>
    <alternativeName>
        <fullName evidence="11">Foldase YidC</fullName>
    </alternativeName>
    <alternativeName>
        <fullName evidence="10">Membrane integrase YidC</fullName>
    </alternativeName>
    <alternativeName>
        <fullName evidence="9">Membrane protein YidC</fullName>
    </alternativeName>
</protein>
<dbReference type="Pfam" id="PF02096">
    <property type="entry name" value="60KD_IMP"/>
    <property type="match status" value="1"/>
</dbReference>
<feature type="transmembrane region" description="Helical" evidence="14">
    <location>
        <begin position="98"/>
        <end position="123"/>
    </location>
</feature>
<evidence type="ECO:0000256" key="6">
    <source>
        <dbReference type="ARBA" id="ARBA00023136"/>
    </source>
</evidence>
<evidence type="ECO:0000256" key="8">
    <source>
        <dbReference type="ARBA" id="ARBA00026028"/>
    </source>
</evidence>
<evidence type="ECO:0000313" key="17">
    <source>
        <dbReference type="Proteomes" id="UP000249886"/>
    </source>
</evidence>
<evidence type="ECO:0000256" key="3">
    <source>
        <dbReference type="ARBA" id="ARBA00015325"/>
    </source>
</evidence>
<feature type="transmembrane region" description="Helical" evidence="14">
    <location>
        <begin position="30"/>
        <end position="55"/>
    </location>
</feature>
<evidence type="ECO:0000256" key="5">
    <source>
        <dbReference type="ARBA" id="ARBA00022989"/>
    </source>
</evidence>
<evidence type="ECO:0000256" key="7">
    <source>
        <dbReference type="ARBA" id="ARBA00025034"/>
    </source>
</evidence>
<evidence type="ECO:0000256" key="13">
    <source>
        <dbReference type="SAM" id="MobiDB-lite"/>
    </source>
</evidence>
<dbReference type="GO" id="GO:0016020">
    <property type="term" value="C:membrane"/>
    <property type="evidence" value="ECO:0007669"/>
    <property type="project" value="UniProtKB-SubCell"/>
</dbReference>
<evidence type="ECO:0000256" key="2">
    <source>
        <dbReference type="ARBA" id="ARBA00010527"/>
    </source>
</evidence>
<dbReference type="NCBIfam" id="NF001300">
    <property type="entry name" value="PRK00247.1"/>
    <property type="match status" value="1"/>
</dbReference>
<keyword evidence="6 14" id="KW-0472">Membrane</keyword>
<comment type="subcellular location">
    <subcellularLocation>
        <location evidence="1 12">Membrane</location>
        <topology evidence="1 12">Multi-pass membrane protein</topology>
    </subcellularLocation>
</comment>
<evidence type="ECO:0000256" key="11">
    <source>
        <dbReference type="ARBA" id="ARBA00033342"/>
    </source>
</evidence>
<comment type="caution">
    <text evidence="16">The sequence shown here is derived from an EMBL/GenBank/DDBJ whole genome shotgun (WGS) entry which is preliminary data.</text>
</comment>
<feature type="compositionally biased region" description="Basic residues" evidence="13">
    <location>
        <begin position="346"/>
        <end position="363"/>
    </location>
</feature>
<comment type="subunit">
    <text evidence="8">Interacts with the Sec translocase complex via SecD. Specifically interacts with transmembrane segments of nascent integral membrane proteins during membrane integration.</text>
</comment>
<feature type="region of interest" description="Disordered" evidence="13">
    <location>
        <begin position="340"/>
        <end position="386"/>
    </location>
</feature>
<dbReference type="GeneID" id="84573384"/>
<evidence type="ECO:0000256" key="12">
    <source>
        <dbReference type="RuleBase" id="RU003945"/>
    </source>
</evidence>
<organism evidence="16 17">
    <name type="scientific">Corynebacterium matruchotii</name>
    <dbReference type="NCBI Taxonomy" id="43768"/>
    <lineage>
        <taxon>Bacteria</taxon>
        <taxon>Bacillati</taxon>
        <taxon>Actinomycetota</taxon>
        <taxon>Actinomycetes</taxon>
        <taxon>Mycobacteriales</taxon>
        <taxon>Corynebacteriaceae</taxon>
        <taxon>Corynebacterium</taxon>
    </lineage>
</organism>
<dbReference type="EMBL" id="UARK01000001">
    <property type="protein sequence ID" value="SPW23789.1"/>
    <property type="molecule type" value="Genomic_DNA"/>
</dbReference>
<gene>
    <name evidence="16" type="ORF">NCTC10254_00147</name>
</gene>
<dbReference type="GO" id="GO:0032977">
    <property type="term" value="F:membrane insertase activity"/>
    <property type="evidence" value="ECO:0007669"/>
    <property type="project" value="InterPro"/>
</dbReference>
<sequence>MLGIFMYPVSGIMKLWHILLHSVLGINDSLAWVLSIFGLIIVVRGLIAPAQWYILHSGRLTVMMRPEITALHKEYENETSYEKISERDQREREIRKSYGYRVSAGCIPPLIQIPVFLGLYQVLLRMARPKNGLDSQVHDPIGMLSSADVSSFLHARFGSIPVSAYVSMTPQQFARLGTNYEEVMRFVAPLLLATALITFINMSITVIRNYLTIDHQSQTAIVVMRMVAVATVCTPFLLVSGGLTGPVPTAIVAYWVANNLWTLVQNVTIYLILHYRFPLSPEILAFQRDQRHLRIGRLRTRRAHRFKRALSLVGIVVVPWLYDDHRRRIHEANAYFHQDRAERKAEKARRKAISSERRKAKSTHLRESAERAIIEKRQRKNQSQME</sequence>
<keyword evidence="5 14" id="KW-1133">Transmembrane helix</keyword>
<accession>A0A6H9XEY8</accession>
<evidence type="ECO:0000259" key="15">
    <source>
        <dbReference type="Pfam" id="PF02096"/>
    </source>
</evidence>
<evidence type="ECO:0000313" key="16">
    <source>
        <dbReference type="EMBL" id="SPW23789.1"/>
    </source>
</evidence>
<keyword evidence="4 12" id="KW-0812">Transmembrane</keyword>